<evidence type="ECO:0000313" key="2">
    <source>
        <dbReference type="Proteomes" id="UP000232638"/>
    </source>
</evidence>
<dbReference type="KEGG" id="tsy:THSYN_00615"/>
<dbReference type="AlphaFoldDB" id="A0A2K8U1Z9"/>
<reference evidence="1 2" key="1">
    <citation type="submission" date="2017-03" db="EMBL/GenBank/DDBJ databases">
        <title>Complete genome sequence of Candidatus 'Thiodictyon syntrophicum' sp. nov. strain Cad16T, a photolithoautotroph purple sulfur bacterium isolated from an alpine meromictic lake.</title>
        <authorList>
            <person name="Luedin S.M."/>
            <person name="Pothier J.F."/>
            <person name="Danza F."/>
            <person name="Storelli N."/>
            <person name="Wittwer M."/>
            <person name="Tonolla M."/>
        </authorList>
    </citation>
    <scope>NUCLEOTIDE SEQUENCE [LARGE SCALE GENOMIC DNA]</scope>
    <source>
        <strain evidence="1 2">Cad16T</strain>
    </source>
</reference>
<accession>A0A2K8U1Z9</accession>
<name>A0A2K8U1Z9_9GAMM</name>
<sequence>MGLIRAKSFFAEGIGCERGGGAQQLLKCPLDRLIFGDTVCPAKSRQPLFKNRWQVDGKAHIAVSLAFFG</sequence>
<dbReference type="EMBL" id="CP020370">
    <property type="protein sequence ID" value="AUB79608.1"/>
    <property type="molecule type" value="Genomic_DNA"/>
</dbReference>
<proteinExistence type="predicted"/>
<organism evidence="1 2">
    <name type="scientific">Candidatus Thiodictyon syntrophicum</name>
    <dbReference type="NCBI Taxonomy" id="1166950"/>
    <lineage>
        <taxon>Bacteria</taxon>
        <taxon>Pseudomonadati</taxon>
        <taxon>Pseudomonadota</taxon>
        <taxon>Gammaproteobacteria</taxon>
        <taxon>Chromatiales</taxon>
        <taxon>Chromatiaceae</taxon>
        <taxon>Thiodictyon</taxon>
    </lineage>
</organism>
<evidence type="ECO:0000313" key="1">
    <source>
        <dbReference type="EMBL" id="AUB79608.1"/>
    </source>
</evidence>
<gene>
    <name evidence="1" type="ORF">THSYN_00615</name>
</gene>
<protein>
    <submittedName>
        <fullName evidence="1">Uncharacterized protein</fullName>
    </submittedName>
</protein>
<dbReference type="Proteomes" id="UP000232638">
    <property type="component" value="Chromosome"/>
</dbReference>
<keyword evidence="2" id="KW-1185">Reference proteome</keyword>